<keyword evidence="6 7" id="KW-0472">Membrane</keyword>
<evidence type="ECO:0000259" key="8">
    <source>
        <dbReference type="Pfam" id="PF04239"/>
    </source>
</evidence>
<feature type="domain" description="YetF C-terminal" evidence="8">
    <location>
        <begin position="81"/>
        <end position="207"/>
    </location>
</feature>
<keyword evidence="3" id="KW-1003">Cell membrane</keyword>
<dbReference type="PANTHER" id="PTHR34582:SF6">
    <property type="entry name" value="UPF0702 TRANSMEMBRANE PROTEIN YCAP"/>
    <property type="match status" value="1"/>
</dbReference>
<gene>
    <name evidence="9" type="ORF">JOC83_000223</name>
</gene>
<dbReference type="EMBL" id="JAFBFC010000001">
    <property type="protein sequence ID" value="MBM7701397.1"/>
    <property type="molecule type" value="Genomic_DNA"/>
</dbReference>
<dbReference type="RefSeq" id="WP_205182692.1">
    <property type="nucleotide sequence ID" value="NZ_JAFBFC010000001.1"/>
</dbReference>
<comment type="subcellular location">
    <subcellularLocation>
        <location evidence="1">Cell membrane</location>
        <topology evidence="1">Multi-pass membrane protein</topology>
    </subcellularLocation>
</comment>
<reference evidence="9 10" key="1">
    <citation type="submission" date="2021-01" db="EMBL/GenBank/DDBJ databases">
        <title>Genomic Encyclopedia of Type Strains, Phase IV (KMG-IV): sequencing the most valuable type-strain genomes for metagenomic binning, comparative biology and taxonomic classification.</title>
        <authorList>
            <person name="Goeker M."/>
        </authorList>
    </citation>
    <scope>NUCLEOTIDE SEQUENCE [LARGE SCALE GENOMIC DNA]</scope>
    <source>
        <strain evidence="9 10">DSM 104297</strain>
    </source>
</reference>
<feature type="transmembrane region" description="Helical" evidence="7">
    <location>
        <begin position="32"/>
        <end position="51"/>
    </location>
</feature>
<evidence type="ECO:0000256" key="7">
    <source>
        <dbReference type="SAM" id="Phobius"/>
    </source>
</evidence>
<dbReference type="Proteomes" id="UP000809829">
    <property type="component" value="Unassembled WGS sequence"/>
</dbReference>
<evidence type="ECO:0000256" key="5">
    <source>
        <dbReference type="ARBA" id="ARBA00022989"/>
    </source>
</evidence>
<organism evidence="9 10">
    <name type="scientific">Priestia iocasae</name>
    <dbReference type="NCBI Taxonomy" id="2291674"/>
    <lineage>
        <taxon>Bacteria</taxon>
        <taxon>Bacillati</taxon>
        <taxon>Bacillota</taxon>
        <taxon>Bacilli</taxon>
        <taxon>Bacillales</taxon>
        <taxon>Bacillaceae</taxon>
        <taxon>Priestia</taxon>
    </lineage>
</organism>
<dbReference type="InterPro" id="IPR007353">
    <property type="entry name" value="DUF421"/>
</dbReference>
<protein>
    <submittedName>
        <fullName evidence="9">Uncharacterized membrane protein YcaP (DUF421 family)</fullName>
    </submittedName>
</protein>
<evidence type="ECO:0000313" key="9">
    <source>
        <dbReference type="EMBL" id="MBM7701397.1"/>
    </source>
</evidence>
<evidence type="ECO:0000256" key="3">
    <source>
        <dbReference type="ARBA" id="ARBA00022475"/>
    </source>
</evidence>
<evidence type="ECO:0000256" key="2">
    <source>
        <dbReference type="ARBA" id="ARBA00006448"/>
    </source>
</evidence>
<evidence type="ECO:0000313" key="10">
    <source>
        <dbReference type="Proteomes" id="UP000809829"/>
    </source>
</evidence>
<name>A0ABS2QQZ9_9BACI</name>
<keyword evidence="4 7" id="KW-0812">Transmembrane</keyword>
<dbReference type="Gene3D" id="3.30.240.20">
    <property type="entry name" value="bsu07140 like domains"/>
    <property type="match status" value="2"/>
</dbReference>
<proteinExistence type="inferred from homology"/>
<feature type="transmembrane region" description="Helical" evidence="7">
    <location>
        <begin position="6"/>
        <end position="25"/>
    </location>
</feature>
<evidence type="ECO:0000256" key="6">
    <source>
        <dbReference type="ARBA" id="ARBA00023136"/>
    </source>
</evidence>
<feature type="transmembrane region" description="Helical" evidence="7">
    <location>
        <begin position="57"/>
        <end position="78"/>
    </location>
</feature>
<keyword evidence="10" id="KW-1185">Reference proteome</keyword>
<dbReference type="Pfam" id="PF04239">
    <property type="entry name" value="DUF421"/>
    <property type="match status" value="1"/>
</dbReference>
<accession>A0ABS2QQZ9</accession>
<comment type="caution">
    <text evidence="9">The sequence shown here is derived from an EMBL/GenBank/DDBJ whole genome shotgun (WGS) entry which is preliminary data.</text>
</comment>
<sequence>MDLLIMVLRTVFLYIVIVLIFRVMGKREIGELSVLDLVVFIMIAEMAVMAIEDTNDPLIHTVIPMVTLLIIQVSLAFWSLKSNRVRNLIDGEPSIIIENGKIKEKEMRKQRYNINDLLVQLREKNVKNIADVEFAILETSGKLSVFEKSEYSTQSQNEKESLNLPFVIDGIVQEEHLKKENKTKSWLSHELRKLGYKEIGQISYCSYSDGQLYVDLYDKE</sequence>
<keyword evidence="5 7" id="KW-1133">Transmembrane helix</keyword>
<comment type="similarity">
    <text evidence="2">Belongs to the UPF0702 family.</text>
</comment>
<evidence type="ECO:0000256" key="4">
    <source>
        <dbReference type="ARBA" id="ARBA00022692"/>
    </source>
</evidence>
<dbReference type="InterPro" id="IPR023090">
    <property type="entry name" value="UPF0702_alpha/beta_dom_sf"/>
</dbReference>
<dbReference type="PANTHER" id="PTHR34582">
    <property type="entry name" value="UPF0702 TRANSMEMBRANE PROTEIN YCAP"/>
    <property type="match status" value="1"/>
</dbReference>
<evidence type="ECO:0000256" key="1">
    <source>
        <dbReference type="ARBA" id="ARBA00004651"/>
    </source>
</evidence>